<keyword evidence="3" id="KW-1185">Reference proteome</keyword>
<dbReference type="Pfam" id="PF20797">
    <property type="entry name" value="HepT-like_2"/>
    <property type="match status" value="1"/>
</dbReference>
<dbReference type="STRING" id="41431.PCC8801_2831"/>
<accession>B7JUX8</accession>
<dbReference type="EMBL" id="CP001287">
    <property type="protein sequence ID" value="ACK66830.1"/>
    <property type="molecule type" value="Genomic_DNA"/>
</dbReference>
<reference evidence="3" key="1">
    <citation type="journal article" date="2011" name="MBio">
        <title>Novel metabolic attributes of the genus Cyanothece, comprising a group of unicellular nitrogen-fixing Cyanobacteria.</title>
        <authorList>
            <person name="Bandyopadhyay A."/>
            <person name="Elvitigala T."/>
            <person name="Welsh E."/>
            <person name="Stockel J."/>
            <person name="Liberton M."/>
            <person name="Min H."/>
            <person name="Sherman L.A."/>
            <person name="Pakrasi H.B."/>
        </authorList>
    </citation>
    <scope>NUCLEOTIDE SEQUENCE [LARGE SCALE GENOMIC DNA]</scope>
    <source>
        <strain evidence="3">PCC 8801</strain>
    </source>
</reference>
<evidence type="ECO:0000313" key="3">
    <source>
        <dbReference type="Proteomes" id="UP000008204"/>
    </source>
</evidence>
<organism evidence="2 3">
    <name type="scientific">Rippkaea orientalis (strain PCC 8801 / RF-1)</name>
    <name type="common">Cyanothece sp. (strain PCC 8801)</name>
    <dbReference type="NCBI Taxonomy" id="41431"/>
    <lineage>
        <taxon>Bacteria</taxon>
        <taxon>Bacillati</taxon>
        <taxon>Cyanobacteriota</taxon>
        <taxon>Cyanophyceae</taxon>
        <taxon>Oscillatoriophycideae</taxon>
        <taxon>Chroococcales</taxon>
        <taxon>Aphanothecaceae</taxon>
        <taxon>Rippkaea</taxon>
        <taxon>Rippkaea orientalis</taxon>
    </lineage>
</organism>
<dbReference type="eggNOG" id="COG3007">
    <property type="taxonomic scope" value="Bacteria"/>
</dbReference>
<evidence type="ECO:0000313" key="2">
    <source>
        <dbReference type="EMBL" id="ACK66830.1"/>
    </source>
</evidence>
<protein>
    <recommendedName>
        <fullName evidence="1">HepT-like domain-containing protein</fullName>
    </recommendedName>
</protein>
<dbReference type="AlphaFoldDB" id="B7JUX8"/>
<dbReference type="RefSeq" id="WP_012596096.1">
    <property type="nucleotide sequence ID" value="NC_011726.1"/>
</dbReference>
<name>B7JUX8_RIPO1</name>
<dbReference type="Proteomes" id="UP000008204">
    <property type="component" value="Chromosome"/>
</dbReference>
<dbReference type="InterPro" id="IPR048769">
    <property type="entry name" value="HepT-like_dom"/>
</dbReference>
<proteinExistence type="predicted"/>
<sequence length="155" mass="18295">MKTTDIKQRIQQELISICAILTKVKHFIEQIQNPDSQTYQEAIINAIALSLHSFYTGLERIFEIVARFIDYREPTGMDWHKQLLEQMSIDLPDVRQKVISQSTLLALDEFRRFRHVVRSIYAYQLETTPVLELGNKAFIVYQNFEQEINEFLQSI</sequence>
<dbReference type="KEGG" id="cyp:PCC8801_2831"/>
<gene>
    <name evidence="2" type="ordered locus">PCC8801_2831</name>
</gene>
<evidence type="ECO:0000259" key="1">
    <source>
        <dbReference type="Pfam" id="PF20797"/>
    </source>
</evidence>
<dbReference type="HOGENOM" id="CLU_131990_0_0_3"/>
<feature type="domain" description="HepT-like" evidence="1">
    <location>
        <begin position="46"/>
        <end position="154"/>
    </location>
</feature>
<dbReference type="OrthoDB" id="9792853at2"/>